<keyword evidence="2" id="KW-1185">Reference proteome</keyword>
<dbReference type="Proteomes" id="UP000054549">
    <property type="component" value="Unassembled WGS sequence"/>
</dbReference>
<reference evidence="1 2" key="1">
    <citation type="submission" date="2014-04" db="EMBL/GenBank/DDBJ databases">
        <title>Evolutionary Origins and Diversification of the Mycorrhizal Mutualists.</title>
        <authorList>
            <consortium name="DOE Joint Genome Institute"/>
            <consortium name="Mycorrhizal Genomics Consortium"/>
            <person name="Kohler A."/>
            <person name="Kuo A."/>
            <person name="Nagy L.G."/>
            <person name="Floudas D."/>
            <person name="Copeland A."/>
            <person name="Barry K.W."/>
            <person name="Cichocki N."/>
            <person name="Veneault-Fourrey C."/>
            <person name="LaButti K."/>
            <person name="Lindquist E.A."/>
            <person name="Lipzen A."/>
            <person name="Lundell T."/>
            <person name="Morin E."/>
            <person name="Murat C."/>
            <person name="Riley R."/>
            <person name="Ohm R."/>
            <person name="Sun H."/>
            <person name="Tunlid A."/>
            <person name="Henrissat B."/>
            <person name="Grigoriev I.V."/>
            <person name="Hibbett D.S."/>
            <person name="Martin F."/>
        </authorList>
    </citation>
    <scope>NUCLEOTIDE SEQUENCE [LARGE SCALE GENOMIC DNA]</scope>
    <source>
        <strain evidence="1 2">Koide BX008</strain>
    </source>
</reference>
<dbReference type="AlphaFoldDB" id="A0A0C2SRJ3"/>
<name>A0A0C2SRJ3_AMAMK</name>
<organism evidence="1 2">
    <name type="scientific">Amanita muscaria (strain Koide BX008)</name>
    <dbReference type="NCBI Taxonomy" id="946122"/>
    <lineage>
        <taxon>Eukaryota</taxon>
        <taxon>Fungi</taxon>
        <taxon>Dikarya</taxon>
        <taxon>Basidiomycota</taxon>
        <taxon>Agaricomycotina</taxon>
        <taxon>Agaricomycetes</taxon>
        <taxon>Agaricomycetidae</taxon>
        <taxon>Agaricales</taxon>
        <taxon>Pluteineae</taxon>
        <taxon>Amanitaceae</taxon>
        <taxon>Amanita</taxon>
    </lineage>
</organism>
<dbReference type="OrthoDB" id="3067792at2759"/>
<dbReference type="HOGENOM" id="CLU_066045_1_1_1"/>
<gene>
    <name evidence="1" type="ORF">M378DRAFT_446243</name>
</gene>
<evidence type="ECO:0000313" key="2">
    <source>
        <dbReference type="Proteomes" id="UP000054549"/>
    </source>
</evidence>
<accession>A0A0C2SRJ3</accession>
<dbReference type="EMBL" id="KN818239">
    <property type="protein sequence ID" value="KIL65930.1"/>
    <property type="molecule type" value="Genomic_DNA"/>
</dbReference>
<sequence>MGASVSTRTLRLSYGRQGGKIMKFPPETRGFLYYHKPPKAPPLVGDIRFRIAQNLTGFDDGMDLLSPKSRPWHVSLLVLATVPRYAAVREQLMQEGLITPTVVKKCAMLRKHLNDAGHGVMRWENFLYYLRQPFYVAFHSGTVQFLTVTNEKVGICSLPTPFLDWRMQTSPYGGSGIVQLEPYVDPERPDENRVAFRVLRVIEPVHVLLKDYDYYIHPPTEGSLVQRSFSWQAPAAITRSLDTDSLRSAMMLPPNYGDIP</sequence>
<evidence type="ECO:0000313" key="1">
    <source>
        <dbReference type="EMBL" id="KIL65930.1"/>
    </source>
</evidence>
<dbReference type="InParanoid" id="A0A0C2SRJ3"/>
<protein>
    <submittedName>
        <fullName evidence="1">Uncharacterized protein</fullName>
    </submittedName>
</protein>
<proteinExistence type="predicted"/>